<evidence type="ECO:0000313" key="5">
    <source>
        <dbReference type="EMBL" id="KAK0133860.1"/>
    </source>
</evidence>
<evidence type="ECO:0000259" key="4">
    <source>
        <dbReference type="Pfam" id="PF01576"/>
    </source>
</evidence>
<feature type="region of interest" description="Disordered" evidence="3">
    <location>
        <begin position="419"/>
        <end position="447"/>
    </location>
</feature>
<proteinExistence type="predicted"/>
<dbReference type="EMBL" id="JAOPHQ010005804">
    <property type="protein sequence ID" value="KAK0133860.1"/>
    <property type="molecule type" value="Genomic_DNA"/>
</dbReference>
<keyword evidence="1" id="KW-0175">Coiled coil</keyword>
<feature type="compositionally biased region" description="Low complexity" evidence="3">
    <location>
        <begin position="429"/>
        <end position="447"/>
    </location>
</feature>
<name>A0AA47M573_MERPO</name>
<dbReference type="Gene3D" id="1.10.287.1490">
    <property type="match status" value="1"/>
</dbReference>
<evidence type="ECO:0000256" key="3">
    <source>
        <dbReference type="SAM" id="MobiDB-lite"/>
    </source>
</evidence>
<protein>
    <recommendedName>
        <fullName evidence="2">Coiled-coil domain-containing protein 102A</fullName>
    </recommendedName>
</protein>
<dbReference type="PANTHER" id="PTHR46292">
    <property type="entry name" value="COILED-COIL DOMAIN-CONTAINING PROTEIN 102A"/>
    <property type="match status" value="1"/>
</dbReference>
<dbReference type="Proteomes" id="UP001174136">
    <property type="component" value="Unassembled WGS sequence"/>
</dbReference>
<dbReference type="Pfam" id="PF01576">
    <property type="entry name" value="Myosin_tail_1"/>
    <property type="match status" value="1"/>
</dbReference>
<keyword evidence="6" id="KW-1185">Reference proteome</keyword>
<reference evidence="5" key="1">
    <citation type="journal article" date="2023" name="Front. Mar. Sci.">
        <title>A new Merluccius polli reference genome to investigate the effects of global change in West African waters.</title>
        <authorList>
            <person name="Mateo J.L."/>
            <person name="Blanco-Fernandez C."/>
            <person name="Garcia-Vazquez E."/>
            <person name="Machado-Schiaffino G."/>
        </authorList>
    </citation>
    <scope>NUCLEOTIDE SEQUENCE</scope>
    <source>
        <strain evidence="5">C29</strain>
        <tissue evidence="5">Fin</tissue>
    </source>
</reference>
<accession>A0AA47M573</accession>
<sequence>MISSPDKKCVDVYESNIPARLPKAFSSLVLASPPGSSSASPRSLGLSSRPGTVARSVFYTVERKQLGSSSSGDVTGGGDHSGSTSTFTLTVVFNTRGDSAAAQPITEQRGGGTKARLALPATWSRARHTEGVAASRQRDPPFRCGQWDELQMPVVGGAKWASAIGSVLPNHPAKHCQSGVTRAKLPVDRLKVLPQRLLSTPYLEHMQANVRGALRCLNEPIKQLLSLPSRRNAAHVARPHSAKWPPSISPQISRSIGPSVSSLPTWRHRSLCQFTGGEGAQGEGRWVKIYAGRDWECFLLSFVLVIAPDGLMRYKDGVTFLNFLYILCMDREEGEQNGGVLMEVFVRETGRCSPEGTPALSPSLHLPLLPAKHNPFFLLVRGPFPPTMNHTPSPHHLSESGKSVSAGLLCGLGLGPDRGVRSPDSLAHTPSPTGGTPSSSPPLLLSPGFGGLSLSSLGPMGDVAGADWESREELRLRELEEARARAAQMEKTMRWWSDCTANWREKWSKVRAERNRARDEVRQLRQRLDALTKELSGARRERQELATENEALRQETLRLREDPRSSSSPLPPPPAPQPPATSSSSSSSSPSHTPANALSHPSSPAARSSSSSVSAQGHVDGKEGPPGSPEAEPVRDVDAENSSTAKDLELLESSSEARDHPRSSSSSSSSTPVAVAGGPASRQDRSRQQLWEEISFVEEDTGKLTALQLRLDESQKVLVKEREDKLAVSKSIQRLEGELSQWKLKYEELNKSKQEALKQLNLLKELHQDELGRISEDLEDELGARTSMDKKLAELRAEMERLQVENAAEWGRRERLETEKLALERDNKKQKAQVEDLEEQMAKKRRQAASALDTDLKAIQGELFERNKELADLRHVHAKLKKQYQEKMAELAHANRRVEGHESEVKKLRMRVEELKKELGQAEDELDESHNQTRKLQRSLDEQVEQTENLQLQREHLQSRLRRQRQNPGLFGKICSSRFSQDSNPDGAHSDLDEEEEELQIA</sequence>
<feature type="compositionally biased region" description="Basic and acidic residues" evidence="3">
    <location>
        <begin position="537"/>
        <end position="564"/>
    </location>
</feature>
<organism evidence="5 6">
    <name type="scientific">Merluccius polli</name>
    <name type="common">Benguela hake</name>
    <name type="synonym">Merluccius cadenati</name>
    <dbReference type="NCBI Taxonomy" id="89951"/>
    <lineage>
        <taxon>Eukaryota</taxon>
        <taxon>Metazoa</taxon>
        <taxon>Chordata</taxon>
        <taxon>Craniata</taxon>
        <taxon>Vertebrata</taxon>
        <taxon>Euteleostomi</taxon>
        <taxon>Actinopterygii</taxon>
        <taxon>Neopterygii</taxon>
        <taxon>Teleostei</taxon>
        <taxon>Neoteleostei</taxon>
        <taxon>Acanthomorphata</taxon>
        <taxon>Zeiogadaria</taxon>
        <taxon>Gadariae</taxon>
        <taxon>Gadiformes</taxon>
        <taxon>Gadoidei</taxon>
        <taxon>Merlucciidae</taxon>
        <taxon>Merluccius</taxon>
    </lineage>
</organism>
<feature type="region of interest" description="Disordered" evidence="3">
    <location>
        <begin position="537"/>
        <end position="687"/>
    </location>
</feature>
<evidence type="ECO:0000256" key="1">
    <source>
        <dbReference type="ARBA" id="ARBA00023054"/>
    </source>
</evidence>
<evidence type="ECO:0000256" key="2">
    <source>
        <dbReference type="ARBA" id="ARBA00040149"/>
    </source>
</evidence>
<gene>
    <name evidence="5" type="primary">ccdc102a</name>
    <name evidence="5" type="ORF">N1851_030608</name>
</gene>
<feature type="compositionally biased region" description="Acidic residues" evidence="3">
    <location>
        <begin position="992"/>
        <end position="1002"/>
    </location>
</feature>
<dbReference type="GO" id="GO:0016459">
    <property type="term" value="C:myosin complex"/>
    <property type="evidence" value="ECO:0007669"/>
    <property type="project" value="InterPro"/>
</dbReference>
<comment type="caution">
    <text evidence="5">The sequence shown here is derived from an EMBL/GenBank/DDBJ whole genome shotgun (WGS) entry which is preliminary data.</text>
</comment>
<dbReference type="AlphaFoldDB" id="A0AA47M573"/>
<feature type="compositionally biased region" description="Low complexity" evidence="3">
    <location>
        <begin position="580"/>
        <end position="615"/>
    </location>
</feature>
<feature type="domain" description="Myosin tail" evidence="4">
    <location>
        <begin position="769"/>
        <end position="961"/>
    </location>
</feature>
<dbReference type="PANTHER" id="PTHR46292:SF1">
    <property type="entry name" value="COILED-COIL DOMAIN-CONTAINING PROTEIN 102A"/>
    <property type="match status" value="1"/>
</dbReference>
<evidence type="ECO:0000313" key="6">
    <source>
        <dbReference type="Proteomes" id="UP001174136"/>
    </source>
</evidence>
<feature type="compositionally biased region" description="Pro residues" evidence="3">
    <location>
        <begin position="569"/>
        <end position="579"/>
    </location>
</feature>
<feature type="region of interest" description="Disordered" evidence="3">
    <location>
        <begin position="30"/>
        <end position="49"/>
    </location>
</feature>
<dbReference type="InterPro" id="IPR002928">
    <property type="entry name" value="Myosin_tail"/>
</dbReference>
<feature type="region of interest" description="Disordered" evidence="3">
    <location>
        <begin position="919"/>
        <end position="1002"/>
    </location>
</feature>